<keyword evidence="1" id="KW-1133">Transmembrane helix</keyword>
<organism evidence="2 3">
    <name type="scientific">Lentinula detonsa</name>
    <dbReference type="NCBI Taxonomy" id="2804962"/>
    <lineage>
        <taxon>Eukaryota</taxon>
        <taxon>Fungi</taxon>
        <taxon>Dikarya</taxon>
        <taxon>Basidiomycota</taxon>
        <taxon>Agaricomycotina</taxon>
        <taxon>Agaricomycetes</taxon>
        <taxon>Agaricomycetidae</taxon>
        <taxon>Agaricales</taxon>
        <taxon>Marasmiineae</taxon>
        <taxon>Omphalotaceae</taxon>
        <taxon>Lentinula</taxon>
    </lineage>
</organism>
<accession>A0AA38PWH9</accession>
<sequence length="96" mass="10995">MEGFSSPPFFFIFIAVISLHSFLLLVRAKLVVPGSFGGSCFQGFIKSIQTPLARYRRCFVWTMDATSYPQLHRSVTNWFRPRLHDLCFGESPSICQ</sequence>
<proteinExistence type="predicted"/>
<dbReference type="EMBL" id="MU802039">
    <property type="protein sequence ID" value="KAJ3982986.1"/>
    <property type="molecule type" value="Genomic_DNA"/>
</dbReference>
<dbReference type="AlphaFoldDB" id="A0AA38PWH9"/>
<evidence type="ECO:0000313" key="3">
    <source>
        <dbReference type="Proteomes" id="UP001163850"/>
    </source>
</evidence>
<evidence type="ECO:0000256" key="1">
    <source>
        <dbReference type="SAM" id="Phobius"/>
    </source>
</evidence>
<feature type="transmembrane region" description="Helical" evidence="1">
    <location>
        <begin position="6"/>
        <end position="26"/>
    </location>
</feature>
<keyword evidence="1" id="KW-0472">Membrane</keyword>
<gene>
    <name evidence="2" type="ORF">F5890DRAFT_268350</name>
</gene>
<comment type="caution">
    <text evidence="2">The sequence shown here is derived from an EMBL/GenBank/DDBJ whole genome shotgun (WGS) entry which is preliminary data.</text>
</comment>
<protein>
    <submittedName>
        <fullName evidence="2">Uncharacterized protein</fullName>
    </submittedName>
</protein>
<keyword evidence="1" id="KW-0812">Transmembrane</keyword>
<evidence type="ECO:0000313" key="2">
    <source>
        <dbReference type="EMBL" id="KAJ3982986.1"/>
    </source>
</evidence>
<reference evidence="2" key="1">
    <citation type="submission" date="2022-08" db="EMBL/GenBank/DDBJ databases">
        <authorList>
            <consortium name="DOE Joint Genome Institute"/>
            <person name="Min B."/>
            <person name="Riley R."/>
            <person name="Sierra-Patev S."/>
            <person name="Naranjo-Ortiz M."/>
            <person name="Looney B."/>
            <person name="Konkel Z."/>
            <person name="Slot J.C."/>
            <person name="Sakamoto Y."/>
            <person name="Steenwyk J.L."/>
            <person name="Rokas A."/>
            <person name="Carro J."/>
            <person name="Camarero S."/>
            <person name="Ferreira P."/>
            <person name="Molpeceres G."/>
            <person name="Ruiz-Duenas F.J."/>
            <person name="Serrano A."/>
            <person name="Henrissat B."/>
            <person name="Drula E."/>
            <person name="Hughes K.W."/>
            <person name="Mata J.L."/>
            <person name="Ishikawa N.K."/>
            <person name="Vargas-Isla R."/>
            <person name="Ushijima S."/>
            <person name="Smith C.A."/>
            <person name="Ahrendt S."/>
            <person name="Andreopoulos W."/>
            <person name="He G."/>
            <person name="Labutti K."/>
            <person name="Lipzen A."/>
            <person name="Ng V."/>
            <person name="Sandor L."/>
            <person name="Barry K."/>
            <person name="Martinez A.T."/>
            <person name="Xiao Y."/>
            <person name="Gibbons J.G."/>
            <person name="Terashima K."/>
            <person name="Hibbett D.S."/>
            <person name="Grigoriev I.V."/>
        </authorList>
    </citation>
    <scope>NUCLEOTIDE SEQUENCE</scope>
    <source>
        <strain evidence="2">TFB7829</strain>
    </source>
</reference>
<dbReference type="Proteomes" id="UP001163850">
    <property type="component" value="Unassembled WGS sequence"/>
</dbReference>
<name>A0AA38PWH9_9AGAR</name>